<gene>
    <name evidence="1" type="ORF">Harvfovirus20_18</name>
</gene>
<dbReference type="PANTHER" id="PTHR45982">
    <property type="entry name" value="REGULATOR OF CHROMOSOME CONDENSATION"/>
    <property type="match status" value="1"/>
</dbReference>
<name>A0A3G5A6W3_9VIRU</name>
<organism evidence="1">
    <name type="scientific">Harvfovirus sp</name>
    <dbReference type="NCBI Taxonomy" id="2487768"/>
    <lineage>
        <taxon>Viruses</taxon>
        <taxon>Varidnaviria</taxon>
        <taxon>Bamfordvirae</taxon>
        <taxon>Nucleocytoviricota</taxon>
        <taxon>Megaviricetes</taxon>
        <taxon>Imitervirales</taxon>
        <taxon>Mimiviridae</taxon>
        <taxon>Klosneuvirinae</taxon>
    </lineage>
</organism>
<dbReference type="EMBL" id="MK072262">
    <property type="protein sequence ID" value="AYV81199.1"/>
    <property type="molecule type" value="Genomic_DNA"/>
</dbReference>
<sequence length="453" mass="51489">MDPGCLFRNLPYDLQYIIADYNPRSIFYLLSETDKFDWFKLTKRIFSLDYDKRASTNEQIMKAYLHNCRRRSNIICDHTHTIIRTRDRRLMISGYRLEDNRFKEIVLPLESDEIIMCFNYTIIKLKDCTLMRAFPYGYGMSFVPIEKLPRNITQVISGSYHTIIRFTDGTLMGWGLNTRGELGLGTLYSPITFEKIFLPTYVVDVTCGINSTFIKLADGTLMSCGNNAFGQLGLGLEDNEIRNIFSEIKNIPKTVAKVICWHHSVFIKFEDGTLMSCGDNHAGQLGLGNNTDKNIFHEIFIPKNIFEVITRGSHTIIRLNDGRLMSCGNNQYGQLGLADYKSRNLFCDIPGIGTNIVELACGSHYIVIRMTDGKLMGCGYNVNGELGLGDYANKNSYQEIRDIPKNIKKVECGPNHTFLELTDGTLMCSGYNIYGQLGLHHNKTRNTFTAVCL</sequence>
<proteinExistence type="predicted"/>
<reference evidence="1" key="1">
    <citation type="submission" date="2018-10" db="EMBL/GenBank/DDBJ databases">
        <title>Hidden diversity of soil giant viruses.</title>
        <authorList>
            <person name="Schulz F."/>
            <person name="Alteio L."/>
            <person name="Goudeau D."/>
            <person name="Ryan E.M."/>
            <person name="Malmstrom R.R."/>
            <person name="Blanchard J."/>
            <person name="Woyke T."/>
        </authorList>
    </citation>
    <scope>NUCLEOTIDE SEQUENCE</scope>
    <source>
        <strain evidence="1">HAV1</strain>
    </source>
</reference>
<dbReference type="GO" id="GO:0005085">
    <property type="term" value="F:guanyl-nucleotide exchange factor activity"/>
    <property type="evidence" value="ECO:0007669"/>
    <property type="project" value="TreeGrafter"/>
</dbReference>
<dbReference type="Pfam" id="PF13540">
    <property type="entry name" value="RCC1_2"/>
    <property type="match status" value="4"/>
</dbReference>
<accession>A0A3G5A6W3</accession>
<protein>
    <submittedName>
        <fullName evidence="1">Chromosome condensation regulator</fullName>
    </submittedName>
</protein>
<dbReference type="Gene3D" id="2.130.10.30">
    <property type="entry name" value="Regulator of chromosome condensation 1/beta-lactamase-inhibitor protein II"/>
    <property type="match status" value="2"/>
</dbReference>
<dbReference type="PROSITE" id="PS50012">
    <property type="entry name" value="RCC1_3"/>
    <property type="match status" value="3"/>
</dbReference>
<dbReference type="PANTHER" id="PTHR45982:SF1">
    <property type="entry name" value="REGULATOR OF CHROMOSOME CONDENSATION"/>
    <property type="match status" value="1"/>
</dbReference>
<dbReference type="InterPro" id="IPR009091">
    <property type="entry name" value="RCC1/BLIP-II"/>
</dbReference>
<evidence type="ECO:0000313" key="1">
    <source>
        <dbReference type="EMBL" id="AYV81199.1"/>
    </source>
</evidence>
<dbReference type="InterPro" id="IPR051553">
    <property type="entry name" value="Ran_GTPase-activating"/>
</dbReference>
<dbReference type="SUPFAM" id="SSF50985">
    <property type="entry name" value="RCC1/BLIP-II"/>
    <property type="match status" value="1"/>
</dbReference>
<dbReference type="InterPro" id="IPR000408">
    <property type="entry name" value="Reg_chr_condens"/>
</dbReference>